<keyword evidence="3" id="KW-0813">Transport</keyword>
<evidence type="ECO:0000256" key="9">
    <source>
        <dbReference type="SAM" id="Phobius"/>
    </source>
</evidence>
<dbReference type="Pfam" id="PF01545">
    <property type="entry name" value="Cation_efflux"/>
    <property type="match status" value="1"/>
</dbReference>
<feature type="domain" description="Cation efflux protein cytoplasmic" evidence="11">
    <location>
        <begin position="210"/>
        <end position="285"/>
    </location>
</feature>
<dbReference type="InterPro" id="IPR050681">
    <property type="entry name" value="CDF/SLC30A"/>
</dbReference>
<feature type="transmembrane region" description="Helical" evidence="9">
    <location>
        <begin position="175"/>
        <end position="198"/>
    </location>
</feature>
<dbReference type="EMBL" id="FR695872">
    <property type="protein sequence ID" value="CBX29170.1"/>
    <property type="molecule type" value="Genomic_DNA"/>
</dbReference>
<protein>
    <recommendedName>
        <fullName evidence="13">Cadmium, cobalt and zinc/H(+)-K(+) antiporter</fullName>
    </recommendedName>
</protein>
<feature type="transmembrane region" description="Helical" evidence="9">
    <location>
        <begin position="148"/>
        <end position="169"/>
    </location>
</feature>
<dbReference type="InterPro" id="IPR002524">
    <property type="entry name" value="Cation_efflux"/>
</dbReference>
<keyword evidence="5" id="KW-0864">Zinc transport</keyword>
<sequence>MEHGHSHADTTGKRLLITIFINFLIPAAQIWGGIYAGSMALISDAVHNLSDFTALMITYAAHLVGKVSPTHRHTFGLRRIEVIAAVVNAALLGGTAVIIAFEAVKRLLNPSPVEAGLIAVLALVGIAGNGFSAWLLHKDSKHNLNIRGAFFHMMGDLMTSVAVLAGAVVMHFTPWLWLDSVLSLMIVVYILVNCLSLLKESVHVLMDGTPRGLDLMSVKETLEALPGVMGIHYMHAWLIGGDLVALTCHIVVPDQLLSAVNHLGGTIRDTLLKTFGVNHPVLQFESNECGDGALLCQLACNKNKN</sequence>
<feature type="transmembrane region" description="Helical" evidence="9">
    <location>
        <begin position="15"/>
        <end position="37"/>
    </location>
</feature>
<gene>
    <name evidence="12" type="ORF">N47_J01510</name>
</gene>
<feature type="transmembrane region" description="Helical" evidence="9">
    <location>
        <begin position="80"/>
        <end position="103"/>
    </location>
</feature>
<evidence type="ECO:0000256" key="7">
    <source>
        <dbReference type="ARBA" id="ARBA00023065"/>
    </source>
</evidence>
<proteinExistence type="inferred from homology"/>
<dbReference type="InterPro" id="IPR058533">
    <property type="entry name" value="Cation_efflux_TM"/>
</dbReference>
<dbReference type="NCBIfam" id="TIGR01297">
    <property type="entry name" value="CDF"/>
    <property type="match status" value="1"/>
</dbReference>
<evidence type="ECO:0000313" key="12">
    <source>
        <dbReference type="EMBL" id="CBX29170.1"/>
    </source>
</evidence>
<dbReference type="Gene3D" id="1.20.1510.10">
    <property type="entry name" value="Cation efflux protein transmembrane domain"/>
    <property type="match status" value="1"/>
</dbReference>
<dbReference type="PANTHER" id="PTHR11562:SF17">
    <property type="entry name" value="RE54080P-RELATED"/>
    <property type="match status" value="1"/>
</dbReference>
<evidence type="ECO:0000256" key="5">
    <source>
        <dbReference type="ARBA" id="ARBA00022906"/>
    </source>
</evidence>
<feature type="domain" description="Cation efflux protein transmembrane" evidence="10">
    <location>
        <begin position="15"/>
        <end position="206"/>
    </location>
</feature>
<evidence type="ECO:0000256" key="6">
    <source>
        <dbReference type="ARBA" id="ARBA00022989"/>
    </source>
</evidence>
<name>E1YF26_9BACT</name>
<comment type="subcellular location">
    <subcellularLocation>
        <location evidence="1">Membrane</location>
        <topology evidence="1">Multi-pass membrane protein</topology>
    </subcellularLocation>
</comment>
<accession>E1YF26</accession>
<dbReference type="InterPro" id="IPR027470">
    <property type="entry name" value="Cation_efflux_CTD"/>
</dbReference>
<keyword evidence="4 9" id="KW-0812">Transmembrane</keyword>
<evidence type="ECO:0000259" key="10">
    <source>
        <dbReference type="Pfam" id="PF01545"/>
    </source>
</evidence>
<dbReference type="GO" id="GO:0005385">
    <property type="term" value="F:zinc ion transmembrane transporter activity"/>
    <property type="evidence" value="ECO:0007669"/>
    <property type="project" value="TreeGrafter"/>
</dbReference>
<dbReference type="Pfam" id="PF16916">
    <property type="entry name" value="ZT_dimer"/>
    <property type="match status" value="1"/>
</dbReference>
<evidence type="ECO:0008006" key="13">
    <source>
        <dbReference type="Google" id="ProtNLM"/>
    </source>
</evidence>
<evidence type="ECO:0000256" key="4">
    <source>
        <dbReference type="ARBA" id="ARBA00022692"/>
    </source>
</evidence>
<dbReference type="SUPFAM" id="SSF160240">
    <property type="entry name" value="Cation efflux protein cytoplasmic domain-like"/>
    <property type="match status" value="1"/>
</dbReference>
<evidence type="ECO:0000256" key="8">
    <source>
        <dbReference type="ARBA" id="ARBA00023136"/>
    </source>
</evidence>
<keyword evidence="6 9" id="KW-1133">Transmembrane helix</keyword>
<evidence type="ECO:0000256" key="2">
    <source>
        <dbReference type="ARBA" id="ARBA00008873"/>
    </source>
</evidence>
<dbReference type="PANTHER" id="PTHR11562">
    <property type="entry name" value="CATION EFFLUX PROTEIN/ ZINC TRANSPORTER"/>
    <property type="match status" value="1"/>
</dbReference>
<evidence type="ECO:0000256" key="3">
    <source>
        <dbReference type="ARBA" id="ARBA00022448"/>
    </source>
</evidence>
<dbReference type="InterPro" id="IPR036837">
    <property type="entry name" value="Cation_efflux_CTD_sf"/>
</dbReference>
<evidence type="ECO:0000259" key="11">
    <source>
        <dbReference type="Pfam" id="PF16916"/>
    </source>
</evidence>
<dbReference type="InterPro" id="IPR027469">
    <property type="entry name" value="Cation_efflux_TMD_sf"/>
</dbReference>
<evidence type="ECO:0000256" key="1">
    <source>
        <dbReference type="ARBA" id="ARBA00004141"/>
    </source>
</evidence>
<feature type="transmembrane region" description="Helical" evidence="9">
    <location>
        <begin position="115"/>
        <end position="136"/>
    </location>
</feature>
<keyword evidence="8 9" id="KW-0472">Membrane</keyword>
<comment type="similarity">
    <text evidence="2">Belongs to the cation diffusion facilitator (CDF) transporter (TC 2.A.4) family. SLC30A subfamily.</text>
</comment>
<dbReference type="SUPFAM" id="SSF161111">
    <property type="entry name" value="Cation efflux protein transmembrane domain-like"/>
    <property type="match status" value="1"/>
</dbReference>
<organism evidence="12">
    <name type="scientific">uncultured Desulfobacterium sp</name>
    <dbReference type="NCBI Taxonomy" id="201089"/>
    <lineage>
        <taxon>Bacteria</taxon>
        <taxon>Pseudomonadati</taxon>
        <taxon>Thermodesulfobacteriota</taxon>
        <taxon>Desulfobacteria</taxon>
        <taxon>Desulfobacterales</taxon>
        <taxon>Desulfobacteriaceae</taxon>
        <taxon>Desulfobacterium</taxon>
        <taxon>environmental samples</taxon>
    </lineage>
</organism>
<dbReference type="AlphaFoldDB" id="E1YF26"/>
<dbReference type="GO" id="GO:0005886">
    <property type="term" value="C:plasma membrane"/>
    <property type="evidence" value="ECO:0007669"/>
    <property type="project" value="TreeGrafter"/>
</dbReference>
<keyword evidence="5" id="KW-0862">Zinc</keyword>
<reference evidence="12" key="1">
    <citation type="journal article" date="2011" name="Environ. Microbiol.">
        <title>Genomic insights into the metabolic potential of the polycyclic aromatic hydrocarbon degrading sulfate-reducing Deltaproteobacterium N47.</title>
        <authorList>
            <person name="Bergmann F."/>
            <person name="Selesi D."/>
            <person name="Weinmaier T."/>
            <person name="Tischler P."/>
            <person name="Rattei T."/>
            <person name="Meckenstock R.U."/>
        </authorList>
    </citation>
    <scope>NUCLEOTIDE SEQUENCE</scope>
</reference>
<keyword evidence="7" id="KW-0406">Ion transport</keyword>